<dbReference type="EMBL" id="JBAMIC010000008">
    <property type="protein sequence ID" value="KAK7104540.1"/>
    <property type="molecule type" value="Genomic_DNA"/>
</dbReference>
<keyword evidence="4" id="KW-1185">Reference proteome</keyword>
<gene>
    <name evidence="3" type="ORF">V1264_019238</name>
</gene>
<name>A0AAN9GF64_9CAEN</name>
<evidence type="ECO:0000256" key="2">
    <source>
        <dbReference type="SAM" id="MobiDB-lite"/>
    </source>
</evidence>
<evidence type="ECO:0000313" key="3">
    <source>
        <dbReference type="EMBL" id="KAK7104540.1"/>
    </source>
</evidence>
<sequence length="182" mass="21041">MLAFLLADTDCGINAHKHCKDLVVMECRERSHMKEERGGRAARRTESMSNGVTIHEMTMAAKRKISQRHKRASPSHALEQATQTDEVIRRASSFRDPQGHREVTIVDGEFYEEQSLLYERLLKAEEAREKLMEENKRLRSRLDLASDQIVTLKTHIGVIRQNTIAFILEQMDALHMQRDTEV</sequence>
<proteinExistence type="predicted"/>
<organism evidence="3 4">
    <name type="scientific">Littorina saxatilis</name>
    <dbReference type="NCBI Taxonomy" id="31220"/>
    <lineage>
        <taxon>Eukaryota</taxon>
        <taxon>Metazoa</taxon>
        <taxon>Spiralia</taxon>
        <taxon>Lophotrochozoa</taxon>
        <taxon>Mollusca</taxon>
        <taxon>Gastropoda</taxon>
        <taxon>Caenogastropoda</taxon>
        <taxon>Littorinimorpha</taxon>
        <taxon>Littorinoidea</taxon>
        <taxon>Littorinidae</taxon>
        <taxon>Littorina</taxon>
    </lineage>
</organism>
<feature type="region of interest" description="Disordered" evidence="2">
    <location>
        <begin position="69"/>
        <end position="89"/>
    </location>
</feature>
<reference evidence="3 4" key="1">
    <citation type="submission" date="2024-02" db="EMBL/GenBank/DDBJ databases">
        <title>Chromosome-scale genome assembly of the rough periwinkle Littorina saxatilis.</title>
        <authorList>
            <person name="De Jode A."/>
            <person name="Faria R."/>
            <person name="Formenti G."/>
            <person name="Sims Y."/>
            <person name="Smith T.P."/>
            <person name="Tracey A."/>
            <person name="Wood J.M.D."/>
            <person name="Zagrodzka Z.B."/>
            <person name="Johannesson K."/>
            <person name="Butlin R.K."/>
            <person name="Leder E.H."/>
        </authorList>
    </citation>
    <scope>NUCLEOTIDE SEQUENCE [LARGE SCALE GENOMIC DNA]</scope>
    <source>
        <strain evidence="3">Snail1</strain>
        <tissue evidence="3">Muscle</tissue>
    </source>
</reference>
<evidence type="ECO:0000256" key="1">
    <source>
        <dbReference type="SAM" id="Coils"/>
    </source>
</evidence>
<accession>A0AAN9GF64</accession>
<comment type="caution">
    <text evidence="3">The sequence shown here is derived from an EMBL/GenBank/DDBJ whole genome shotgun (WGS) entry which is preliminary data.</text>
</comment>
<dbReference type="Proteomes" id="UP001374579">
    <property type="component" value="Unassembled WGS sequence"/>
</dbReference>
<evidence type="ECO:0000313" key="4">
    <source>
        <dbReference type="Proteomes" id="UP001374579"/>
    </source>
</evidence>
<feature type="coiled-coil region" evidence="1">
    <location>
        <begin position="121"/>
        <end position="148"/>
    </location>
</feature>
<protein>
    <submittedName>
        <fullName evidence="3">Uncharacterized protein</fullName>
    </submittedName>
</protein>
<keyword evidence="1" id="KW-0175">Coiled coil</keyword>
<dbReference type="AlphaFoldDB" id="A0AAN9GF64"/>